<evidence type="ECO:0000256" key="1">
    <source>
        <dbReference type="SAM" id="MobiDB-lite"/>
    </source>
</evidence>
<dbReference type="EMBL" id="GL235745">
    <property type="protein sequence ID" value="EFB12769.1"/>
    <property type="molecule type" value="Genomic_DNA"/>
</dbReference>
<gene>
    <name evidence="2" type="ORF">PANDA_022611</name>
</gene>
<feature type="non-terminal residue" evidence="2">
    <location>
        <position position="58"/>
    </location>
</feature>
<dbReference type="InParanoid" id="D2I8Z5"/>
<name>D2I8Z5_AILME</name>
<accession>D2I8Z5</accession>
<protein>
    <submittedName>
        <fullName evidence="2">Uncharacterized protein</fullName>
    </submittedName>
</protein>
<feature type="region of interest" description="Disordered" evidence="1">
    <location>
        <begin position="39"/>
        <end position="58"/>
    </location>
</feature>
<organism evidence="2">
    <name type="scientific">Ailuropoda melanoleuca</name>
    <name type="common">Giant panda</name>
    <dbReference type="NCBI Taxonomy" id="9646"/>
    <lineage>
        <taxon>Eukaryota</taxon>
        <taxon>Metazoa</taxon>
        <taxon>Chordata</taxon>
        <taxon>Craniata</taxon>
        <taxon>Vertebrata</taxon>
        <taxon>Euteleostomi</taxon>
        <taxon>Mammalia</taxon>
        <taxon>Eutheria</taxon>
        <taxon>Laurasiatheria</taxon>
        <taxon>Carnivora</taxon>
        <taxon>Caniformia</taxon>
        <taxon>Ursidae</taxon>
        <taxon>Ailuropoda</taxon>
    </lineage>
</organism>
<proteinExistence type="predicted"/>
<reference evidence="2" key="1">
    <citation type="journal article" date="2010" name="Nature">
        <title>The sequence and de novo assembly of the giant panda genome.</title>
        <authorList>
            <person name="Li R."/>
            <person name="Fan W."/>
            <person name="Tian G."/>
            <person name="Zhu H."/>
            <person name="He L."/>
            <person name="Cai J."/>
            <person name="Huang Q."/>
            <person name="Cai Q."/>
            <person name="Li B."/>
            <person name="Bai Y."/>
            <person name="Zhang Z."/>
            <person name="Zhang Y."/>
            <person name="Wang W."/>
            <person name="Li J."/>
            <person name="Wei F."/>
            <person name="Li H."/>
            <person name="Jian M."/>
            <person name="Li J."/>
            <person name="Zhang Z."/>
            <person name="Nielsen R."/>
            <person name="Li D."/>
            <person name="Gu W."/>
            <person name="Yang Z."/>
            <person name="Xuan Z."/>
            <person name="Ryder O.A."/>
            <person name="Leung F.C."/>
            <person name="Zhou Y."/>
            <person name="Cao J."/>
            <person name="Sun X."/>
            <person name="Fu Y."/>
            <person name="Fang X."/>
            <person name="Guo X."/>
            <person name="Wang B."/>
            <person name="Hou R."/>
            <person name="Shen F."/>
            <person name="Mu B."/>
            <person name="Ni P."/>
            <person name="Lin R."/>
            <person name="Qian W."/>
            <person name="Wang G."/>
            <person name="Yu C."/>
            <person name="Nie W."/>
            <person name="Wang J."/>
            <person name="Wu Z."/>
            <person name="Liang H."/>
            <person name="Min J."/>
            <person name="Wu Q."/>
            <person name="Cheng S."/>
            <person name="Ruan J."/>
            <person name="Wang M."/>
            <person name="Shi Z."/>
            <person name="Wen M."/>
            <person name="Liu B."/>
            <person name="Ren X."/>
            <person name="Zheng H."/>
            <person name="Dong D."/>
            <person name="Cook K."/>
            <person name="Shan G."/>
            <person name="Zhang H."/>
            <person name="Kosiol C."/>
            <person name="Xie X."/>
            <person name="Lu Z."/>
            <person name="Zheng H."/>
            <person name="Li Y."/>
            <person name="Steiner C.C."/>
            <person name="Lam T.T."/>
            <person name="Lin S."/>
            <person name="Zhang Q."/>
            <person name="Li G."/>
            <person name="Tian J."/>
            <person name="Gong T."/>
            <person name="Liu H."/>
            <person name="Zhang D."/>
            <person name="Fang L."/>
            <person name="Ye C."/>
            <person name="Zhang J."/>
            <person name="Hu W."/>
            <person name="Xu A."/>
            <person name="Ren Y."/>
            <person name="Zhang G."/>
            <person name="Bruford M.W."/>
            <person name="Li Q."/>
            <person name="Ma L."/>
            <person name="Guo Y."/>
            <person name="An N."/>
            <person name="Hu Y."/>
            <person name="Zheng Y."/>
            <person name="Shi Y."/>
            <person name="Li Z."/>
            <person name="Liu Q."/>
            <person name="Chen Y."/>
            <person name="Zhao J."/>
            <person name="Qu N."/>
            <person name="Zhao S."/>
            <person name="Tian F."/>
            <person name="Wang X."/>
            <person name="Wang H."/>
            <person name="Xu L."/>
            <person name="Liu X."/>
            <person name="Vinar T."/>
            <person name="Wang Y."/>
            <person name="Lam T.W."/>
            <person name="Yiu S.M."/>
            <person name="Liu S."/>
            <person name="Zhang H."/>
            <person name="Li D."/>
            <person name="Huang Y."/>
            <person name="Wang X."/>
            <person name="Yang G."/>
            <person name="Jiang Z."/>
            <person name="Wang J."/>
            <person name="Qin N."/>
            <person name="Li L."/>
            <person name="Li J."/>
            <person name="Bolund L."/>
            <person name="Kristiansen K."/>
            <person name="Wong G.K."/>
            <person name="Olson M."/>
            <person name="Zhang X."/>
            <person name="Li S."/>
            <person name="Yang H."/>
            <person name="Wang J."/>
            <person name="Wang J."/>
        </authorList>
    </citation>
    <scope>NUCLEOTIDE SEQUENCE [LARGE SCALE GENOMIC DNA]</scope>
</reference>
<dbReference type="AlphaFoldDB" id="D2I8Z5"/>
<feature type="region of interest" description="Disordered" evidence="1">
    <location>
        <begin position="1"/>
        <end position="30"/>
    </location>
</feature>
<sequence>MSDKAEKPTVGPEKQMKRRGEPMSPPPSKRMLSMALLSVKQEGEGASQPRGLAMSLED</sequence>
<evidence type="ECO:0000313" key="2">
    <source>
        <dbReference type="EMBL" id="EFB12769.1"/>
    </source>
</evidence>